<dbReference type="Pfam" id="PF00012">
    <property type="entry name" value="HSP70"/>
    <property type="match status" value="1"/>
</dbReference>
<dbReference type="SUPFAM" id="SSF100920">
    <property type="entry name" value="Heat shock protein 70kD (HSP70), peptide-binding domain"/>
    <property type="match status" value="1"/>
</dbReference>
<evidence type="ECO:0000256" key="4">
    <source>
        <dbReference type="ARBA" id="ARBA00023016"/>
    </source>
</evidence>
<keyword evidence="3 5" id="KW-0067">ATP-binding</keyword>
<dbReference type="Gene3D" id="3.30.420.40">
    <property type="match status" value="2"/>
</dbReference>
<dbReference type="GO" id="GO:0140662">
    <property type="term" value="F:ATP-dependent protein folding chaperone"/>
    <property type="evidence" value="ECO:0007669"/>
    <property type="project" value="InterPro"/>
</dbReference>
<dbReference type="InterPro" id="IPR043129">
    <property type="entry name" value="ATPase_NBD"/>
</dbReference>
<evidence type="ECO:0000313" key="6">
    <source>
        <dbReference type="EMBL" id="CAL4156221.1"/>
    </source>
</evidence>
<name>A0AAV2S2V8_MEGNR</name>
<sequence length="535" mass="59301">EISSMILSKMRNIATAHLGATVKDAVITVPAYFNDFQRRSTKNACLISGINVLDIISEPNAAAIAYGFGKNLGGERNVLIFNLGGGSFSVAILTIEDGIFDVRSTNGDTHLGGHDFDNRMMEHFLQEFKQKYNKNLDDNKRAVTRLRIACVHAKHTLSYSTQANIEIDNLYENIDFLTSITRARFEELCADLFLRTLEPVRQSLCDAKIEKSAIHDIVMVGGSTHIPKIQKLLQKFFNGKELNKSINPVEAVAYGAAVRAAILSGDRSESIQDLLLLDVTPFSLGIETADGEHAVAPTSTGTVTSDGVMTNLIKRNTTIPTKQTHTFTTRYDNQPNMLIQIYEGEHSRTKENNLLDKFELSGIPPAPCGIPQIEVTFDLDSRFLQVSAVNKSTGKKNKISVTNSNNCLSKEKIDRMAKEADKLFAVDEKLDSWEKQLEIVSAKNLLTSCCFNLKATVELENFKDNILEACNETIEWLSDPQHREMDECEKKQKKIAQICNEYITRINQAAGNLPGVISSQKPGVNSGCPRCGFLS</sequence>
<dbReference type="InterPro" id="IPR029048">
    <property type="entry name" value="HSP70_C_sf"/>
</dbReference>
<dbReference type="PROSITE" id="PS01036">
    <property type="entry name" value="HSP70_3"/>
    <property type="match status" value="1"/>
</dbReference>
<keyword evidence="7" id="KW-1185">Reference proteome</keyword>
<dbReference type="GO" id="GO:0005524">
    <property type="term" value="F:ATP binding"/>
    <property type="evidence" value="ECO:0007669"/>
    <property type="project" value="UniProtKB-KW"/>
</dbReference>
<comment type="similarity">
    <text evidence="1 5">Belongs to the heat shock protein 70 family.</text>
</comment>
<dbReference type="InterPro" id="IPR029047">
    <property type="entry name" value="HSP70_peptide-bd_sf"/>
</dbReference>
<dbReference type="FunFam" id="3.90.640.10:FF:000134">
    <property type="entry name" value="Heat shock cognate 71 kDa protein"/>
    <property type="match status" value="1"/>
</dbReference>
<dbReference type="PANTHER" id="PTHR19375">
    <property type="entry name" value="HEAT SHOCK PROTEIN 70KDA"/>
    <property type="match status" value="1"/>
</dbReference>
<organism evidence="6 7">
    <name type="scientific">Meganyctiphanes norvegica</name>
    <name type="common">Northern krill</name>
    <name type="synonym">Thysanopoda norvegica</name>
    <dbReference type="NCBI Taxonomy" id="48144"/>
    <lineage>
        <taxon>Eukaryota</taxon>
        <taxon>Metazoa</taxon>
        <taxon>Ecdysozoa</taxon>
        <taxon>Arthropoda</taxon>
        <taxon>Crustacea</taxon>
        <taxon>Multicrustacea</taxon>
        <taxon>Malacostraca</taxon>
        <taxon>Eumalacostraca</taxon>
        <taxon>Eucarida</taxon>
        <taxon>Euphausiacea</taxon>
        <taxon>Euphausiidae</taxon>
        <taxon>Meganyctiphanes</taxon>
    </lineage>
</organism>
<dbReference type="FunFam" id="3.30.420.40:FF:000172">
    <property type="entry name" value="Heat shock 70 kDa protein"/>
    <property type="match status" value="1"/>
</dbReference>
<dbReference type="SUPFAM" id="SSF53067">
    <property type="entry name" value="Actin-like ATPase domain"/>
    <property type="match status" value="2"/>
</dbReference>
<feature type="non-terminal residue" evidence="6">
    <location>
        <position position="1"/>
    </location>
</feature>
<dbReference type="Gene3D" id="1.20.1270.10">
    <property type="match status" value="1"/>
</dbReference>
<dbReference type="Gene3D" id="3.90.640.10">
    <property type="entry name" value="Actin, Chain A, domain 4"/>
    <property type="match status" value="1"/>
</dbReference>
<protein>
    <recommendedName>
        <fullName evidence="8">Heat shock protein 70</fullName>
    </recommendedName>
</protein>
<comment type="caution">
    <text evidence="6">The sequence shown here is derived from an EMBL/GenBank/DDBJ whole genome shotgun (WGS) entry which is preliminary data.</text>
</comment>
<evidence type="ECO:0000313" key="7">
    <source>
        <dbReference type="Proteomes" id="UP001497623"/>
    </source>
</evidence>
<evidence type="ECO:0000256" key="2">
    <source>
        <dbReference type="ARBA" id="ARBA00022741"/>
    </source>
</evidence>
<reference evidence="6 7" key="1">
    <citation type="submission" date="2024-05" db="EMBL/GenBank/DDBJ databases">
        <authorList>
            <person name="Wallberg A."/>
        </authorList>
    </citation>
    <scope>NUCLEOTIDE SEQUENCE [LARGE SCALE GENOMIC DNA]</scope>
</reference>
<evidence type="ECO:0000256" key="5">
    <source>
        <dbReference type="RuleBase" id="RU003322"/>
    </source>
</evidence>
<keyword evidence="2 5" id="KW-0547">Nucleotide-binding</keyword>
<dbReference type="InterPro" id="IPR013126">
    <property type="entry name" value="Hsp_70_fam"/>
</dbReference>
<dbReference type="AlphaFoldDB" id="A0AAV2S2V8"/>
<proteinExistence type="inferred from homology"/>
<dbReference type="FunFam" id="2.60.34.10:FF:000012">
    <property type="entry name" value="Heat shock 70 kDa protein"/>
    <property type="match status" value="1"/>
</dbReference>
<accession>A0AAV2S2V8</accession>
<dbReference type="PRINTS" id="PR00301">
    <property type="entry name" value="HEATSHOCK70"/>
</dbReference>
<dbReference type="SUPFAM" id="SSF100934">
    <property type="entry name" value="Heat shock protein 70kD (HSP70), C-terminal subdomain"/>
    <property type="match status" value="1"/>
</dbReference>
<dbReference type="Proteomes" id="UP001497623">
    <property type="component" value="Unassembled WGS sequence"/>
</dbReference>
<dbReference type="FunFam" id="3.30.420.40:FF:000545">
    <property type="entry name" value="Endoplasmic reticulum chaperone BiP"/>
    <property type="match status" value="1"/>
</dbReference>
<evidence type="ECO:0000256" key="1">
    <source>
        <dbReference type="ARBA" id="ARBA00007381"/>
    </source>
</evidence>
<keyword evidence="4" id="KW-0346">Stress response</keyword>
<gene>
    <name evidence="6" type="ORF">MNOR_LOCUS31687</name>
</gene>
<dbReference type="InterPro" id="IPR018181">
    <property type="entry name" value="Heat_shock_70_CS"/>
</dbReference>
<dbReference type="EMBL" id="CAXKWB010041374">
    <property type="protein sequence ID" value="CAL4156221.1"/>
    <property type="molecule type" value="Genomic_DNA"/>
</dbReference>
<evidence type="ECO:0000256" key="3">
    <source>
        <dbReference type="ARBA" id="ARBA00022840"/>
    </source>
</evidence>
<dbReference type="Gene3D" id="2.60.34.10">
    <property type="entry name" value="Substrate Binding Domain Of DNAk, Chain A, domain 1"/>
    <property type="match status" value="1"/>
</dbReference>
<evidence type="ECO:0008006" key="8">
    <source>
        <dbReference type="Google" id="ProtNLM"/>
    </source>
</evidence>
<feature type="non-terminal residue" evidence="6">
    <location>
        <position position="535"/>
    </location>
</feature>